<evidence type="ECO:0000313" key="13">
    <source>
        <dbReference type="EMBL" id="MCU6687535.1"/>
    </source>
</evidence>
<dbReference type="InterPro" id="IPR028055">
    <property type="entry name" value="YidC/Oxa/ALB_C"/>
</dbReference>
<name>A0ABT2RQ48_9FIRM</name>
<proteinExistence type="inferred from homology"/>
<evidence type="ECO:0000256" key="6">
    <source>
        <dbReference type="ARBA" id="ARBA00022989"/>
    </source>
</evidence>
<keyword evidence="7 11" id="KW-0472">Membrane</keyword>
<dbReference type="InterPro" id="IPR001708">
    <property type="entry name" value="YidC/ALB3/OXA1/COX18"/>
</dbReference>
<keyword evidence="6 11" id="KW-1133">Transmembrane helix</keyword>
<comment type="caution">
    <text evidence="13">The sequence shown here is derived from an EMBL/GenBank/DDBJ whole genome shotgun (WGS) entry which is preliminary data.</text>
</comment>
<protein>
    <submittedName>
        <fullName evidence="13">Membrane protein insertase YidC</fullName>
    </submittedName>
</protein>
<feature type="region of interest" description="Disordered" evidence="10">
    <location>
        <begin position="284"/>
        <end position="358"/>
    </location>
</feature>
<keyword evidence="8" id="KW-0143">Chaperone</keyword>
<dbReference type="CDD" id="cd20070">
    <property type="entry name" value="5TM_YidC_Alb3"/>
    <property type="match status" value="1"/>
</dbReference>
<evidence type="ECO:0000256" key="10">
    <source>
        <dbReference type="SAM" id="MobiDB-lite"/>
    </source>
</evidence>
<dbReference type="NCBIfam" id="TIGR03592">
    <property type="entry name" value="yidC_oxa1_cterm"/>
    <property type="match status" value="1"/>
</dbReference>
<reference evidence="13 14" key="1">
    <citation type="journal article" date="2021" name="ISME Commun">
        <title>Automated analysis of genomic sequences facilitates high-throughput and comprehensive description of bacteria.</title>
        <authorList>
            <person name="Hitch T.C.A."/>
        </authorList>
    </citation>
    <scope>NUCLEOTIDE SEQUENCE [LARGE SCALE GENOMIC DNA]</scope>
    <source>
        <strain evidence="13 14">Sanger_03</strain>
    </source>
</reference>
<sequence length="358" mass="40293">MGILLAAERATTASWPIVGQIAWLLGKVMNFIYTTLDNLLPTDNGLIGWSIIIYTIFVYTLMIPLTVKQQKTSKMTSVMNPEIQAIQKKYKNKKDQASMVKQQEEIQQVYDKYGTSTMSGCLPLLIQMPLLLALYPVIYDMETYVPAIKNAGAEVQKFLTIPNMSMSPWEIIKVRDTFDMAPWLIVISCIALPVLSGLTQFISMKLSQSASGQLDKDNPMAGTMNTMNLTMPIFSVFMVFTFSSGIGVYWVISAVVRCVQQIFINKHLSKISVEDLIEKNREKAAKKQRKRGEKAEKINEMAQTNTRSIKNTAKQSTIADEKREEKVREAAEKAMNAKEGSLASKASMVKKFNENNKR</sequence>
<dbReference type="Proteomes" id="UP001652431">
    <property type="component" value="Unassembled WGS sequence"/>
</dbReference>
<evidence type="ECO:0000256" key="5">
    <source>
        <dbReference type="ARBA" id="ARBA00022927"/>
    </source>
</evidence>
<dbReference type="PANTHER" id="PTHR12428">
    <property type="entry name" value="OXA1"/>
    <property type="match status" value="1"/>
</dbReference>
<dbReference type="PANTHER" id="PTHR12428:SF65">
    <property type="entry name" value="CYTOCHROME C OXIDASE ASSEMBLY PROTEIN COX18, MITOCHONDRIAL"/>
    <property type="match status" value="1"/>
</dbReference>
<dbReference type="Pfam" id="PF02096">
    <property type="entry name" value="60KD_IMP"/>
    <property type="match status" value="1"/>
</dbReference>
<feature type="transmembrane region" description="Helical" evidence="11">
    <location>
        <begin position="229"/>
        <end position="252"/>
    </location>
</feature>
<evidence type="ECO:0000256" key="4">
    <source>
        <dbReference type="ARBA" id="ARBA00022692"/>
    </source>
</evidence>
<evidence type="ECO:0000256" key="11">
    <source>
        <dbReference type="SAM" id="Phobius"/>
    </source>
</evidence>
<feature type="transmembrane region" description="Helical" evidence="11">
    <location>
        <begin position="12"/>
        <end position="34"/>
    </location>
</feature>
<evidence type="ECO:0000256" key="1">
    <source>
        <dbReference type="ARBA" id="ARBA00004651"/>
    </source>
</evidence>
<evidence type="ECO:0000256" key="2">
    <source>
        <dbReference type="ARBA" id="ARBA00022448"/>
    </source>
</evidence>
<evidence type="ECO:0000259" key="12">
    <source>
        <dbReference type="Pfam" id="PF02096"/>
    </source>
</evidence>
<gene>
    <name evidence="13" type="primary">yidC</name>
    <name evidence="13" type="ORF">OCV99_13505</name>
</gene>
<dbReference type="RefSeq" id="WP_158371249.1">
    <property type="nucleotide sequence ID" value="NZ_JAOQJU010000021.1"/>
</dbReference>
<feature type="domain" description="Membrane insertase YidC/Oxa/ALB C-terminal" evidence="12">
    <location>
        <begin position="48"/>
        <end position="266"/>
    </location>
</feature>
<feature type="compositionally biased region" description="Basic and acidic residues" evidence="10">
    <location>
        <begin position="319"/>
        <end position="336"/>
    </location>
</feature>
<evidence type="ECO:0000256" key="8">
    <source>
        <dbReference type="ARBA" id="ARBA00023186"/>
    </source>
</evidence>
<comment type="similarity">
    <text evidence="9">Belongs to the OXA1/ALB3/YidC family.</text>
</comment>
<keyword evidence="5" id="KW-0653">Protein transport</keyword>
<keyword evidence="3" id="KW-1003">Cell membrane</keyword>
<feature type="transmembrane region" description="Helical" evidence="11">
    <location>
        <begin position="46"/>
        <end position="67"/>
    </location>
</feature>
<keyword evidence="2" id="KW-0813">Transport</keyword>
<dbReference type="InterPro" id="IPR047196">
    <property type="entry name" value="YidC_ALB_C"/>
</dbReference>
<feature type="compositionally biased region" description="Polar residues" evidence="10">
    <location>
        <begin position="301"/>
        <end position="318"/>
    </location>
</feature>
<keyword evidence="4 9" id="KW-0812">Transmembrane</keyword>
<evidence type="ECO:0000256" key="3">
    <source>
        <dbReference type="ARBA" id="ARBA00022475"/>
    </source>
</evidence>
<organism evidence="13 14">
    <name type="scientific">Dorea acetigenes</name>
    <dbReference type="NCBI Taxonomy" id="2981787"/>
    <lineage>
        <taxon>Bacteria</taxon>
        <taxon>Bacillati</taxon>
        <taxon>Bacillota</taxon>
        <taxon>Clostridia</taxon>
        <taxon>Lachnospirales</taxon>
        <taxon>Lachnospiraceae</taxon>
        <taxon>Dorea</taxon>
    </lineage>
</organism>
<evidence type="ECO:0000256" key="7">
    <source>
        <dbReference type="ARBA" id="ARBA00023136"/>
    </source>
</evidence>
<evidence type="ECO:0000256" key="9">
    <source>
        <dbReference type="RuleBase" id="RU003945"/>
    </source>
</evidence>
<evidence type="ECO:0000313" key="14">
    <source>
        <dbReference type="Proteomes" id="UP001652431"/>
    </source>
</evidence>
<dbReference type="EMBL" id="JAOQJU010000021">
    <property type="protein sequence ID" value="MCU6687535.1"/>
    <property type="molecule type" value="Genomic_DNA"/>
</dbReference>
<feature type="transmembrane region" description="Helical" evidence="11">
    <location>
        <begin position="183"/>
        <end position="202"/>
    </location>
</feature>
<keyword evidence="14" id="KW-1185">Reference proteome</keyword>
<accession>A0ABT2RQ48</accession>
<comment type="subcellular location">
    <subcellularLocation>
        <location evidence="1">Cell membrane</location>
        <topology evidence="1">Multi-pass membrane protein</topology>
    </subcellularLocation>
    <subcellularLocation>
        <location evidence="9">Membrane</location>
        <topology evidence="9">Multi-pass membrane protein</topology>
    </subcellularLocation>
</comment>